<evidence type="ECO:0000256" key="3">
    <source>
        <dbReference type="RuleBase" id="RU000363"/>
    </source>
</evidence>
<dbReference type="Proteomes" id="UP001148838">
    <property type="component" value="Unassembled WGS sequence"/>
</dbReference>
<dbReference type="InterPro" id="IPR036291">
    <property type="entry name" value="NAD(P)-bd_dom_sf"/>
</dbReference>
<dbReference type="PANTHER" id="PTHR24322">
    <property type="entry name" value="PKSB"/>
    <property type="match status" value="1"/>
</dbReference>
<accession>A0ABQ8TQ54</accession>
<dbReference type="SUPFAM" id="SSF51735">
    <property type="entry name" value="NAD(P)-binding Rossmann-fold domains"/>
    <property type="match status" value="1"/>
</dbReference>
<evidence type="ECO:0000256" key="1">
    <source>
        <dbReference type="ARBA" id="ARBA00006484"/>
    </source>
</evidence>
<keyword evidence="2" id="KW-0560">Oxidoreductase</keyword>
<comment type="similarity">
    <text evidence="1 3">Belongs to the short-chain dehydrogenases/reductases (SDR) family.</text>
</comment>
<protein>
    <submittedName>
        <fullName evidence="4">Uncharacterized protein</fullName>
    </submittedName>
</protein>
<evidence type="ECO:0000313" key="4">
    <source>
        <dbReference type="EMBL" id="KAJ4448795.1"/>
    </source>
</evidence>
<evidence type="ECO:0000256" key="2">
    <source>
        <dbReference type="ARBA" id="ARBA00023002"/>
    </source>
</evidence>
<organism evidence="4 5">
    <name type="scientific">Periplaneta americana</name>
    <name type="common">American cockroach</name>
    <name type="synonym">Blatta americana</name>
    <dbReference type="NCBI Taxonomy" id="6978"/>
    <lineage>
        <taxon>Eukaryota</taxon>
        <taxon>Metazoa</taxon>
        <taxon>Ecdysozoa</taxon>
        <taxon>Arthropoda</taxon>
        <taxon>Hexapoda</taxon>
        <taxon>Insecta</taxon>
        <taxon>Pterygota</taxon>
        <taxon>Neoptera</taxon>
        <taxon>Polyneoptera</taxon>
        <taxon>Dictyoptera</taxon>
        <taxon>Blattodea</taxon>
        <taxon>Blattoidea</taxon>
        <taxon>Blattidae</taxon>
        <taxon>Blattinae</taxon>
        <taxon>Periplaneta</taxon>
    </lineage>
</organism>
<dbReference type="Gene3D" id="3.40.50.720">
    <property type="entry name" value="NAD(P)-binding Rossmann-like Domain"/>
    <property type="match status" value="1"/>
</dbReference>
<comment type="caution">
    <text evidence="4">The sequence shown here is derived from an EMBL/GenBank/DDBJ whole genome shotgun (WGS) entry which is preliminary data.</text>
</comment>
<gene>
    <name evidence="4" type="ORF">ANN_00186</name>
</gene>
<proteinExistence type="inferred from homology"/>
<dbReference type="InterPro" id="IPR002347">
    <property type="entry name" value="SDR_fam"/>
</dbReference>
<dbReference type="PANTHER" id="PTHR24322:SF736">
    <property type="entry name" value="RETINOL DEHYDROGENASE 10"/>
    <property type="match status" value="1"/>
</dbReference>
<dbReference type="EMBL" id="JAJSOF020000003">
    <property type="protein sequence ID" value="KAJ4448795.1"/>
    <property type="molecule type" value="Genomic_DNA"/>
</dbReference>
<dbReference type="Gene3D" id="3.30.420.10">
    <property type="entry name" value="Ribonuclease H-like superfamily/Ribonuclease H"/>
    <property type="match status" value="1"/>
</dbReference>
<name>A0ABQ8TQ54_PERAM</name>
<dbReference type="InterPro" id="IPR020904">
    <property type="entry name" value="Sc_DH/Rdtase_CS"/>
</dbReference>
<dbReference type="PRINTS" id="PR00081">
    <property type="entry name" value="GDHRDH"/>
</dbReference>
<evidence type="ECO:0000313" key="5">
    <source>
        <dbReference type="Proteomes" id="UP001148838"/>
    </source>
</evidence>
<keyword evidence="5" id="KW-1185">Reference proteome</keyword>
<sequence>MISRPINDDSTHNLITGTGHGIGKELAHQYAQLGAILVCWDINETENEKTVQELRKMGAKAYGYKCDVSDREAVLELAKKVKQEVGDVTVVVNNAGIMPCHPLLHHNHQEIRKIFDINVFAHFWNNHGHIVALSSMAGVMGIPNLVPYCGSKFAVRGLMEALAEELREDARHIQVKFTSIMPFIVSTGLCKKPRTRFPFLLNFVTPKAAASAIIRAQRRNYAEASIPGGLLYLNNVLRNPPSPLGRSEKETSRKVGRKNWFLMHDNAPAHRAIIVKNFLARHNITALDHPPYSPDLSPPDYFLFPRLKSHLKGRRFNAEEVIANATRALRRVSQNGFQACFQELYTRWQKCVVAEGNYFEGNAVE</sequence>
<dbReference type="InterPro" id="IPR036397">
    <property type="entry name" value="RNaseH_sf"/>
</dbReference>
<dbReference type="PROSITE" id="PS00061">
    <property type="entry name" value="ADH_SHORT"/>
    <property type="match status" value="1"/>
</dbReference>
<dbReference type="Pfam" id="PF00106">
    <property type="entry name" value="adh_short"/>
    <property type="match status" value="1"/>
</dbReference>
<reference evidence="4 5" key="1">
    <citation type="journal article" date="2022" name="Allergy">
        <title>Genome assembly and annotation of Periplaneta americana reveal a comprehensive cockroach allergen profile.</title>
        <authorList>
            <person name="Wang L."/>
            <person name="Xiong Q."/>
            <person name="Saelim N."/>
            <person name="Wang L."/>
            <person name="Nong W."/>
            <person name="Wan A.T."/>
            <person name="Shi M."/>
            <person name="Liu X."/>
            <person name="Cao Q."/>
            <person name="Hui J.H.L."/>
            <person name="Sookrung N."/>
            <person name="Leung T.F."/>
            <person name="Tungtrongchitr A."/>
            <person name="Tsui S.K.W."/>
        </authorList>
    </citation>
    <scope>NUCLEOTIDE SEQUENCE [LARGE SCALE GENOMIC DNA]</scope>
    <source>
        <strain evidence="4">PWHHKU_190912</strain>
    </source>
</reference>
<dbReference type="PRINTS" id="PR00080">
    <property type="entry name" value="SDRFAMILY"/>
</dbReference>